<dbReference type="InterPro" id="IPR007568">
    <property type="entry name" value="RTA1"/>
</dbReference>
<dbReference type="GO" id="GO:0005886">
    <property type="term" value="C:plasma membrane"/>
    <property type="evidence" value="ECO:0007669"/>
    <property type="project" value="TreeGrafter"/>
</dbReference>
<dbReference type="AlphaFoldDB" id="A0A8H6RE98"/>
<dbReference type="Proteomes" id="UP000660729">
    <property type="component" value="Unassembled WGS sequence"/>
</dbReference>
<feature type="transmembrane region" description="Helical" evidence="6">
    <location>
        <begin position="254"/>
        <end position="279"/>
    </location>
</feature>
<sequence>MSVPFLDCTSLTPECPVEATIYGYRPSLPANALFLTLNLLCALFSLIFGIRYRTWTYMLGLTSGVIIQSIGYIGRILMYINPWNTTGFTIQIALLIIGPAFISASIYLTLKHFVLAFGERYSILKAKFYTWGFITADVISIVLQAAGGAIAASGQEPDTQQLGGDVMLAGIVWQVVSLAGFGGLGSLYFVRVLRNREELSGEQIRIAKEKKFRAFLVGIGLAYTTILIRCIYRIPELASGWRGELMRCEVDFVVLDSVMTAVAVVVLTFLHPGFCFPAMANEQHSKREIATGKSLDESESTSEDEGAARGKRSESV</sequence>
<dbReference type="EMBL" id="JABCIY010000204">
    <property type="protein sequence ID" value="KAF7188887.1"/>
    <property type="molecule type" value="Genomic_DNA"/>
</dbReference>
<evidence type="ECO:0000256" key="3">
    <source>
        <dbReference type="ARBA" id="ARBA00022989"/>
    </source>
</evidence>
<keyword evidence="3 6" id="KW-1133">Transmembrane helix</keyword>
<name>A0A8H6RE98_9PEZI</name>
<feature type="transmembrane region" description="Helical" evidence="6">
    <location>
        <begin position="171"/>
        <end position="193"/>
    </location>
</feature>
<feature type="compositionally biased region" description="Basic and acidic residues" evidence="5">
    <location>
        <begin position="287"/>
        <end position="296"/>
    </location>
</feature>
<dbReference type="Pfam" id="PF04479">
    <property type="entry name" value="RTA1"/>
    <property type="match status" value="1"/>
</dbReference>
<feature type="transmembrane region" description="Helical" evidence="6">
    <location>
        <begin position="32"/>
        <end position="50"/>
    </location>
</feature>
<feature type="transmembrane region" description="Helical" evidence="6">
    <location>
        <begin position="86"/>
        <end position="108"/>
    </location>
</feature>
<comment type="subcellular location">
    <subcellularLocation>
        <location evidence="1">Membrane</location>
        <topology evidence="1">Multi-pass membrane protein</topology>
    </subcellularLocation>
</comment>
<evidence type="ECO:0000256" key="4">
    <source>
        <dbReference type="ARBA" id="ARBA00023136"/>
    </source>
</evidence>
<feature type="compositionally biased region" description="Basic and acidic residues" evidence="5">
    <location>
        <begin position="306"/>
        <end position="316"/>
    </location>
</feature>
<evidence type="ECO:0000256" key="2">
    <source>
        <dbReference type="ARBA" id="ARBA00022692"/>
    </source>
</evidence>
<feature type="transmembrane region" description="Helical" evidence="6">
    <location>
        <begin position="128"/>
        <end position="151"/>
    </location>
</feature>
<proteinExistence type="predicted"/>
<evidence type="ECO:0000313" key="8">
    <source>
        <dbReference type="Proteomes" id="UP000660729"/>
    </source>
</evidence>
<dbReference type="OrthoDB" id="4521223at2759"/>
<feature type="region of interest" description="Disordered" evidence="5">
    <location>
        <begin position="287"/>
        <end position="316"/>
    </location>
</feature>
<evidence type="ECO:0000313" key="7">
    <source>
        <dbReference type="EMBL" id="KAF7188887.1"/>
    </source>
</evidence>
<keyword evidence="4 6" id="KW-0472">Membrane</keyword>
<protein>
    <submittedName>
        <fullName evidence="7">Efflux pump himE</fullName>
    </submittedName>
</protein>
<organism evidence="7 8">
    <name type="scientific">Pseudocercospora fuligena</name>
    <dbReference type="NCBI Taxonomy" id="685502"/>
    <lineage>
        <taxon>Eukaryota</taxon>
        <taxon>Fungi</taxon>
        <taxon>Dikarya</taxon>
        <taxon>Ascomycota</taxon>
        <taxon>Pezizomycotina</taxon>
        <taxon>Dothideomycetes</taxon>
        <taxon>Dothideomycetidae</taxon>
        <taxon>Mycosphaerellales</taxon>
        <taxon>Mycosphaerellaceae</taxon>
        <taxon>Pseudocercospora</taxon>
    </lineage>
</organism>
<evidence type="ECO:0000256" key="5">
    <source>
        <dbReference type="SAM" id="MobiDB-lite"/>
    </source>
</evidence>
<gene>
    <name evidence="7" type="ORF">HII31_09810</name>
</gene>
<dbReference type="PANTHER" id="PTHR31465:SF8">
    <property type="entry name" value="DOMAIN PROTEIN, PUTATIVE (AFU_ORTHOLOGUE AFUA_6G14140)-RELATED"/>
    <property type="match status" value="1"/>
</dbReference>
<comment type="caution">
    <text evidence="7">The sequence shown here is derived from an EMBL/GenBank/DDBJ whole genome shotgun (WGS) entry which is preliminary data.</text>
</comment>
<feature type="transmembrane region" description="Helical" evidence="6">
    <location>
        <begin position="57"/>
        <end position="80"/>
    </location>
</feature>
<dbReference type="GO" id="GO:0000324">
    <property type="term" value="C:fungal-type vacuole"/>
    <property type="evidence" value="ECO:0007669"/>
    <property type="project" value="TreeGrafter"/>
</dbReference>
<accession>A0A8H6RE98</accession>
<evidence type="ECO:0000256" key="1">
    <source>
        <dbReference type="ARBA" id="ARBA00004141"/>
    </source>
</evidence>
<evidence type="ECO:0000256" key="6">
    <source>
        <dbReference type="SAM" id="Phobius"/>
    </source>
</evidence>
<feature type="transmembrane region" description="Helical" evidence="6">
    <location>
        <begin position="214"/>
        <end position="234"/>
    </location>
</feature>
<keyword evidence="8" id="KW-1185">Reference proteome</keyword>
<keyword evidence="2 6" id="KW-0812">Transmembrane</keyword>
<reference evidence="7" key="1">
    <citation type="submission" date="2020-04" db="EMBL/GenBank/DDBJ databases">
        <title>Draft genome resource of the tomato pathogen Pseudocercospora fuligena.</title>
        <authorList>
            <person name="Zaccaron A."/>
        </authorList>
    </citation>
    <scope>NUCLEOTIDE SEQUENCE</scope>
    <source>
        <strain evidence="7">PF001</strain>
    </source>
</reference>
<dbReference type="PANTHER" id="PTHR31465">
    <property type="entry name" value="PROTEIN RTA1-RELATED"/>
    <property type="match status" value="1"/>
</dbReference>